<dbReference type="RefSeq" id="WP_285971185.1">
    <property type="nucleotide sequence ID" value="NZ_CP127294.1"/>
</dbReference>
<name>A0A9Y2II68_9PSEU</name>
<evidence type="ECO:0000313" key="1">
    <source>
        <dbReference type="EMBL" id="WIX80557.1"/>
    </source>
</evidence>
<protein>
    <submittedName>
        <fullName evidence="1">Uncharacterized protein</fullName>
    </submittedName>
</protein>
<keyword evidence="2" id="KW-1185">Reference proteome</keyword>
<organism evidence="1 2">
    <name type="scientific">Amycolatopsis carbonis</name>
    <dbReference type="NCBI Taxonomy" id="715471"/>
    <lineage>
        <taxon>Bacteria</taxon>
        <taxon>Bacillati</taxon>
        <taxon>Actinomycetota</taxon>
        <taxon>Actinomycetes</taxon>
        <taxon>Pseudonocardiales</taxon>
        <taxon>Pseudonocardiaceae</taxon>
        <taxon>Amycolatopsis</taxon>
    </lineage>
</organism>
<dbReference type="Proteomes" id="UP001236014">
    <property type="component" value="Chromosome"/>
</dbReference>
<dbReference type="EMBL" id="CP127294">
    <property type="protein sequence ID" value="WIX80557.1"/>
    <property type="molecule type" value="Genomic_DNA"/>
</dbReference>
<dbReference type="AlphaFoldDB" id="A0A9Y2II68"/>
<gene>
    <name evidence="1" type="ORF">QRX50_07240</name>
</gene>
<dbReference type="KEGG" id="acab:QRX50_07240"/>
<proteinExistence type="predicted"/>
<sequence length="84" mass="8817">MQPSKFAFASAAGRRRVQPEAILAVVQVRGHRLVAVELERAFDSHLGRASAAGSFADQVVQPLPGSACAREETGVGQLVEGVFG</sequence>
<accession>A0A9Y2II68</accession>
<reference evidence="1 2" key="1">
    <citation type="submission" date="2023-06" db="EMBL/GenBank/DDBJ databases">
        <authorList>
            <person name="Oyuntsetseg B."/>
            <person name="Kim S.B."/>
        </authorList>
    </citation>
    <scope>NUCLEOTIDE SEQUENCE [LARGE SCALE GENOMIC DNA]</scope>
    <source>
        <strain evidence="1 2">2-15</strain>
    </source>
</reference>
<evidence type="ECO:0000313" key="2">
    <source>
        <dbReference type="Proteomes" id="UP001236014"/>
    </source>
</evidence>